<evidence type="ECO:0000259" key="4">
    <source>
        <dbReference type="PROSITE" id="PS50104"/>
    </source>
</evidence>
<dbReference type="GO" id="GO:0007165">
    <property type="term" value="P:signal transduction"/>
    <property type="evidence" value="ECO:0007669"/>
    <property type="project" value="InterPro"/>
</dbReference>
<dbReference type="Pfam" id="PF23282">
    <property type="entry name" value="WHD_ROQ1"/>
    <property type="match status" value="1"/>
</dbReference>
<dbReference type="InterPro" id="IPR032675">
    <property type="entry name" value="LRR_dom_sf"/>
</dbReference>
<gene>
    <name evidence="5" type="ORF">QN277_022725</name>
</gene>
<dbReference type="SUPFAM" id="SSF52058">
    <property type="entry name" value="L domain-like"/>
    <property type="match status" value="1"/>
</dbReference>
<dbReference type="Pfam" id="PF07725">
    <property type="entry name" value="LRR_3"/>
    <property type="match status" value="1"/>
</dbReference>
<sequence length="1324" mass="151400">MGAAASSSSSSAIFPKKHDVFLSFRGEDTRKTFTSHLHTALCMSGIRTYIDYELPKGDDISQSLVQAIEDSSISVVILSENYASSKWCLNELVKILECKEVQEQLVVPIFYQVDPSHVRNQKGSYQEAFAKHFTQQNPEKVNQWKRALFEIASLAGWDSRMFRDESQLLRNIVNDILKRLNHMYPISTLQGVVGIEENADCIESLLENVSVIGIWGMGGIGKTTVAKAVFTKLSFQFESCCFFENLREESEKYGLKHIRDKLLRELLKEEGSMVGSTFAMRRLSCKKVFIVLDDVNNRKQLDYLAEECRSLGPGSKVIITTRDKHLLLGRVNEIYEAKPLSYYKSVSLFNLKAFHKDNYESGYEELSERVVAYTKGNPLALITLGSCLHSKTTDEWESALKKLEKTTHEDIHAVLRLSYDGLNYEEREMFLEIACFLKGESVAKVVALLDSYGHHARIGLRTLVDKALISVSHYVEMHDLIQQVGREIVCQECIKDPGRRSRLWNPDEIYAILKNNQVTDAVEGISLDLSQVGDICLTSNTLKKMTNLRFLKFYSSNSDRRSCVKIPSSLESFSKVLCYLQWENFPSEALPSCFCAEKLVELRMNGSKLKKLWGGTQDLVNLRGLDLGGSKQLAELPDFSKAQNLEWVNLFSCESLFHLHPSILSLHSLKSLSLTNCINLKDLQSESHLKSLESLSVDNCYSLKEFSLSSESISFLQLNRTGIESLGSSIGHLQKLTNLSLNCSRLKNIPVNEFYGLRSLKDLSLCGCGEIIDESKLHILFDALQSLISFYLDGSCIIAELPSNIKHLSKLESLSLMNCKSLQSLPELPPSIKELDATNCTLLKTSILTSHTEFPLLPQQIMQQNIKPSSSIRYLRNLRRLILSDCNVGNHSLSHVMAFAYFCLKRGVHRNQMVDVCYPGREVPDCFIHNRMTTKAPNFKTIELSSTINNLQGFIFYSVVPKFTPKESCSYRLKCQIYDEDGDECGTSLSFVLTNVNSRHVFLWNTYSNVLTKYPDANYKPRLSFEFYVVTYDRDDFIGFSFMKEMKQDGLIEACGVCPIYAPDYHNFPQQMELELGTKEHTTFDDFEELSFRRILEYASFSLRQETCGYFERSIISEWFAYKSLTEGSSVFVQLNPSFDGLLGFIFCFVIPQFSLTERNRCRSLCGYYDEYNIYQEGPRGWHHSMIELNSNNVFLWYDPLYCELILEDIQSRTGHRKTGKDKSKVTFEFKFGDCLIKECGVHPIYASEYREFLQQKELKLESITGRKRHRNIDDEQQQPTPTKKWKKCSMLSLKSKITHDLDELLFSFSQLNLACVEDHIHHI</sequence>
<name>A0AAE1MJ07_9FABA</name>
<dbReference type="Gene3D" id="3.40.50.300">
    <property type="entry name" value="P-loop containing nucleotide triphosphate hydrolases"/>
    <property type="match status" value="1"/>
</dbReference>
<dbReference type="GO" id="GO:0043531">
    <property type="term" value="F:ADP binding"/>
    <property type="evidence" value="ECO:0007669"/>
    <property type="project" value="InterPro"/>
</dbReference>
<dbReference type="FunFam" id="3.40.50.10140:FF:000007">
    <property type="entry name" value="Disease resistance protein (TIR-NBS-LRR class)"/>
    <property type="match status" value="1"/>
</dbReference>
<protein>
    <recommendedName>
        <fullName evidence="4">TIR domain-containing protein</fullName>
    </recommendedName>
</protein>
<evidence type="ECO:0000313" key="6">
    <source>
        <dbReference type="Proteomes" id="UP001293593"/>
    </source>
</evidence>
<dbReference type="InterPro" id="IPR002182">
    <property type="entry name" value="NB-ARC"/>
</dbReference>
<dbReference type="InterPro" id="IPR042197">
    <property type="entry name" value="Apaf_helical"/>
</dbReference>
<comment type="caution">
    <text evidence="5">The sequence shown here is derived from an EMBL/GenBank/DDBJ whole genome shotgun (WGS) entry which is preliminary data.</text>
</comment>
<reference evidence="5" key="1">
    <citation type="submission" date="2023-10" db="EMBL/GenBank/DDBJ databases">
        <title>Chromosome-level genome of the transformable northern wattle, Acacia crassicarpa.</title>
        <authorList>
            <person name="Massaro I."/>
            <person name="Sinha N.R."/>
            <person name="Poethig S."/>
            <person name="Leichty A.R."/>
        </authorList>
    </citation>
    <scope>NUCLEOTIDE SEQUENCE</scope>
    <source>
        <strain evidence="5">Acra3RX</strain>
        <tissue evidence="5">Leaf</tissue>
    </source>
</reference>
<dbReference type="Gene3D" id="1.10.8.430">
    <property type="entry name" value="Helical domain of apoptotic protease-activating factors"/>
    <property type="match status" value="1"/>
</dbReference>
<dbReference type="InterPro" id="IPR058192">
    <property type="entry name" value="WHD_ROQ1-like"/>
</dbReference>
<dbReference type="InterPro" id="IPR035897">
    <property type="entry name" value="Toll_tir_struct_dom_sf"/>
</dbReference>
<organism evidence="5 6">
    <name type="scientific">Acacia crassicarpa</name>
    <name type="common">northern wattle</name>
    <dbReference type="NCBI Taxonomy" id="499986"/>
    <lineage>
        <taxon>Eukaryota</taxon>
        <taxon>Viridiplantae</taxon>
        <taxon>Streptophyta</taxon>
        <taxon>Embryophyta</taxon>
        <taxon>Tracheophyta</taxon>
        <taxon>Spermatophyta</taxon>
        <taxon>Magnoliopsida</taxon>
        <taxon>eudicotyledons</taxon>
        <taxon>Gunneridae</taxon>
        <taxon>Pentapetalae</taxon>
        <taxon>rosids</taxon>
        <taxon>fabids</taxon>
        <taxon>Fabales</taxon>
        <taxon>Fabaceae</taxon>
        <taxon>Caesalpinioideae</taxon>
        <taxon>mimosoid clade</taxon>
        <taxon>Acacieae</taxon>
        <taxon>Acacia</taxon>
    </lineage>
</organism>
<dbReference type="InterPro" id="IPR011713">
    <property type="entry name" value="Leu-rich_rpt_3"/>
</dbReference>
<dbReference type="PANTHER" id="PTHR11017:SF243">
    <property type="entry name" value="ADP-RIBOSYL CYCLASE_CYCLIC ADP-RIBOSE HYDROLASE"/>
    <property type="match status" value="1"/>
</dbReference>
<accession>A0AAE1MJ07</accession>
<dbReference type="InterPro" id="IPR027417">
    <property type="entry name" value="P-loop_NTPase"/>
</dbReference>
<dbReference type="Pfam" id="PF00931">
    <property type="entry name" value="NB-ARC"/>
    <property type="match status" value="1"/>
</dbReference>
<proteinExistence type="predicted"/>
<dbReference type="PROSITE" id="PS50104">
    <property type="entry name" value="TIR"/>
    <property type="match status" value="1"/>
</dbReference>
<keyword evidence="2" id="KW-0677">Repeat</keyword>
<dbReference type="Pfam" id="PF01582">
    <property type="entry name" value="TIR"/>
    <property type="match status" value="1"/>
</dbReference>
<keyword evidence="3" id="KW-0520">NAD</keyword>
<dbReference type="PANTHER" id="PTHR11017">
    <property type="entry name" value="LEUCINE-RICH REPEAT-CONTAINING PROTEIN"/>
    <property type="match status" value="1"/>
</dbReference>
<dbReference type="SUPFAM" id="SSF52540">
    <property type="entry name" value="P-loop containing nucleoside triphosphate hydrolases"/>
    <property type="match status" value="1"/>
</dbReference>
<keyword evidence="1" id="KW-0433">Leucine-rich repeat</keyword>
<dbReference type="EMBL" id="JAWXYG010000006">
    <property type="protein sequence ID" value="KAK4269587.1"/>
    <property type="molecule type" value="Genomic_DNA"/>
</dbReference>
<evidence type="ECO:0000256" key="1">
    <source>
        <dbReference type="ARBA" id="ARBA00022614"/>
    </source>
</evidence>
<dbReference type="SMART" id="SM00255">
    <property type="entry name" value="TIR"/>
    <property type="match status" value="1"/>
</dbReference>
<keyword evidence="6" id="KW-1185">Reference proteome</keyword>
<dbReference type="Gene3D" id="3.40.50.10140">
    <property type="entry name" value="Toll/interleukin-1 receptor homology (TIR) domain"/>
    <property type="match status" value="1"/>
</dbReference>
<evidence type="ECO:0000256" key="2">
    <source>
        <dbReference type="ARBA" id="ARBA00022737"/>
    </source>
</evidence>
<dbReference type="PRINTS" id="PR00364">
    <property type="entry name" value="DISEASERSIST"/>
</dbReference>
<dbReference type="InterPro" id="IPR000157">
    <property type="entry name" value="TIR_dom"/>
</dbReference>
<dbReference type="Gene3D" id="3.80.10.10">
    <property type="entry name" value="Ribonuclease Inhibitor"/>
    <property type="match status" value="2"/>
</dbReference>
<feature type="domain" description="TIR" evidence="4">
    <location>
        <begin position="16"/>
        <end position="180"/>
    </location>
</feature>
<dbReference type="InterPro" id="IPR044974">
    <property type="entry name" value="Disease_R_plants"/>
</dbReference>
<evidence type="ECO:0000313" key="5">
    <source>
        <dbReference type="EMBL" id="KAK4269587.1"/>
    </source>
</evidence>
<dbReference type="Proteomes" id="UP001293593">
    <property type="component" value="Unassembled WGS sequence"/>
</dbReference>
<evidence type="ECO:0000256" key="3">
    <source>
        <dbReference type="ARBA" id="ARBA00023027"/>
    </source>
</evidence>
<dbReference type="GO" id="GO:0006952">
    <property type="term" value="P:defense response"/>
    <property type="evidence" value="ECO:0007669"/>
    <property type="project" value="InterPro"/>
</dbReference>
<dbReference type="SUPFAM" id="SSF52200">
    <property type="entry name" value="Toll/Interleukin receptor TIR domain"/>
    <property type="match status" value="1"/>
</dbReference>